<dbReference type="OrthoDB" id="9803892at2"/>
<dbReference type="InterPro" id="IPR036291">
    <property type="entry name" value="NAD(P)-bd_dom_sf"/>
</dbReference>
<dbReference type="GO" id="GO:0004074">
    <property type="term" value="F:biliverdin reductase [NAD(P)H] activity"/>
    <property type="evidence" value="ECO:0007669"/>
    <property type="project" value="TreeGrafter"/>
</dbReference>
<dbReference type="GO" id="GO:0042602">
    <property type="term" value="F:riboflavin reductase (NADPH) activity"/>
    <property type="evidence" value="ECO:0007669"/>
    <property type="project" value="TreeGrafter"/>
</dbReference>
<reference evidence="2 3" key="2">
    <citation type="journal article" date="2015" name="Stand. Genomic Sci.">
        <title>High quality draft genomic sequence of Flavobacterium enshiense DK69(T) and comparison among Flavobacterium genomes.</title>
        <authorList>
            <person name="Zeng Z."/>
            <person name="Chen C."/>
            <person name="Du H."/>
            <person name="Wang G."/>
            <person name="Li M."/>
        </authorList>
    </citation>
    <scope>NUCLEOTIDE SEQUENCE [LARGE SCALE GENOMIC DNA]</scope>
    <source>
        <strain evidence="2 3">DK69</strain>
    </source>
</reference>
<dbReference type="PANTHER" id="PTHR43355:SF2">
    <property type="entry name" value="FLAVIN REDUCTASE (NADPH)"/>
    <property type="match status" value="1"/>
</dbReference>
<sequence length="209" mass="23316">MKILIFGASGLTGLQLTQQALEKGHQVTAFVRTPENFHLHHPNLTVFKGDVTDTNAVERSIENQDAVICALGAKTPFIHDPALITGIKNIVKAMDTKSVKRFVYLSFIGVDDNKKGLGFLVNYIMPLILSKATQDHKIKENIIESSDLDWTIVRAPKLTNGKFIGEYNVGEAILPNSLLFTISRKDLSEFMLSVAEQGLYIKQKPRIMY</sequence>
<accession>V6S9Y7</accession>
<dbReference type="Gene3D" id="3.40.50.720">
    <property type="entry name" value="NAD(P)-binding Rossmann-like Domain"/>
    <property type="match status" value="1"/>
</dbReference>
<dbReference type="Proteomes" id="UP000030149">
    <property type="component" value="Unassembled WGS sequence"/>
</dbReference>
<organism evidence="2 3">
    <name type="scientific">Flavobacterium enshiense DK69</name>
    <dbReference type="NCBI Taxonomy" id="1107311"/>
    <lineage>
        <taxon>Bacteria</taxon>
        <taxon>Pseudomonadati</taxon>
        <taxon>Bacteroidota</taxon>
        <taxon>Flavobacteriia</taxon>
        <taxon>Flavobacteriales</taxon>
        <taxon>Flavobacteriaceae</taxon>
        <taxon>Flavobacterium</taxon>
    </lineage>
</organism>
<dbReference type="RefSeq" id="WP_023574509.1">
    <property type="nucleotide sequence ID" value="NZ_AVCS01000021.1"/>
</dbReference>
<dbReference type="InterPro" id="IPR016040">
    <property type="entry name" value="NAD(P)-bd_dom"/>
</dbReference>
<protein>
    <recommendedName>
        <fullName evidence="1">NAD(P)-binding domain-containing protein</fullName>
    </recommendedName>
</protein>
<evidence type="ECO:0000313" key="2">
    <source>
        <dbReference type="EMBL" id="KGO93482.1"/>
    </source>
</evidence>
<evidence type="ECO:0000313" key="3">
    <source>
        <dbReference type="Proteomes" id="UP000030149"/>
    </source>
</evidence>
<dbReference type="PANTHER" id="PTHR43355">
    <property type="entry name" value="FLAVIN REDUCTASE (NADPH)"/>
    <property type="match status" value="1"/>
</dbReference>
<dbReference type="SUPFAM" id="SSF51735">
    <property type="entry name" value="NAD(P)-binding Rossmann-fold domains"/>
    <property type="match status" value="1"/>
</dbReference>
<dbReference type="EMBL" id="JRLZ01000019">
    <property type="protein sequence ID" value="KGO93482.1"/>
    <property type="molecule type" value="Genomic_DNA"/>
</dbReference>
<dbReference type="STRING" id="1107311.Q767_14675"/>
<reference evidence="3" key="1">
    <citation type="submission" date="2013-09" db="EMBL/GenBank/DDBJ databases">
        <authorList>
            <person name="Zeng Z."/>
            <person name="Chen C."/>
        </authorList>
    </citation>
    <scope>NUCLEOTIDE SEQUENCE [LARGE SCALE GENOMIC DNA]</scope>
    <source>
        <strain evidence="3">DK69</strain>
    </source>
</reference>
<dbReference type="CDD" id="cd05244">
    <property type="entry name" value="BVR-B_like_SDR_a"/>
    <property type="match status" value="1"/>
</dbReference>
<gene>
    <name evidence="2" type="ORF">Q767_14675</name>
</gene>
<proteinExistence type="predicted"/>
<keyword evidence="3" id="KW-1185">Reference proteome</keyword>
<feature type="domain" description="NAD(P)-binding" evidence="1">
    <location>
        <begin position="7"/>
        <end position="196"/>
    </location>
</feature>
<dbReference type="PATRIC" id="fig|1107311.3.peg.2508"/>
<dbReference type="AlphaFoldDB" id="V6S9Y7"/>
<evidence type="ECO:0000259" key="1">
    <source>
        <dbReference type="Pfam" id="PF13460"/>
    </source>
</evidence>
<dbReference type="eggNOG" id="COG0702">
    <property type="taxonomic scope" value="Bacteria"/>
</dbReference>
<dbReference type="Pfam" id="PF13460">
    <property type="entry name" value="NAD_binding_10"/>
    <property type="match status" value="1"/>
</dbReference>
<dbReference type="InterPro" id="IPR051606">
    <property type="entry name" value="Polyketide_Oxido-like"/>
</dbReference>
<name>V6S9Y7_9FLAO</name>
<comment type="caution">
    <text evidence="2">The sequence shown here is derived from an EMBL/GenBank/DDBJ whole genome shotgun (WGS) entry which is preliminary data.</text>
</comment>